<dbReference type="EMBL" id="FNMY01000005">
    <property type="protein sequence ID" value="SDX02970.1"/>
    <property type="molecule type" value="Genomic_DNA"/>
</dbReference>
<evidence type="ECO:0000313" key="5">
    <source>
        <dbReference type="EMBL" id="SDX02970.1"/>
    </source>
</evidence>
<sequence length="175" mass="19561">MKTIKTLLSLALFTLMFHAGYSQNVSEMTKDWERAKAYTLEYLDAMPADKFDFKPTPEIRSFAEQMLHITDANYGFIAAIAGIESPVGMGESEKSTDTSKENVTKLVSAGYDFVIEGIKGMSDAELSENITLFGQFEMSKAQALAKTFEHQTHHRGQSTIYIRMAGVKPPNEKLF</sequence>
<evidence type="ECO:0000256" key="3">
    <source>
        <dbReference type="PIRSR" id="PIRSR607837-1"/>
    </source>
</evidence>
<comment type="similarity">
    <text evidence="1">Belongs to the DinB family.</text>
</comment>
<dbReference type="Pfam" id="PF05163">
    <property type="entry name" value="DinB"/>
    <property type="match status" value="1"/>
</dbReference>
<dbReference type="Proteomes" id="UP000199592">
    <property type="component" value="Unassembled WGS sequence"/>
</dbReference>
<evidence type="ECO:0000256" key="2">
    <source>
        <dbReference type="ARBA" id="ARBA00022723"/>
    </source>
</evidence>
<dbReference type="RefSeq" id="WP_090298602.1">
    <property type="nucleotide sequence ID" value="NZ_FNKI01000004.1"/>
</dbReference>
<feature type="signal peptide" evidence="4">
    <location>
        <begin position="1"/>
        <end position="24"/>
    </location>
</feature>
<dbReference type="InterPro" id="IPR034660">
    <property type="entry name" value="DinB/YfiT-like"/>
</dbReference>
<dbReference type="SUPFAM" id="SSF109854">
    <property type="entry name" value="DinB/YfiT-like putative metalloenzymes"/>
    <property type="match status" value="1"/>
</dbReference>
<evidence type="ECO:0000313" key="6">
    <source>
        <dbReference type="Proteomes" id="UP000199592"/>
    </source>
</evidence>
<proteinExistence type="inferred from homology"/>
<protein>
    <submittedName>
        <fullName evidence="5">Uncharacterized damage-inducible protein DinB (Forms a four-helix bundle)</fullName>
    </submittedName>
</protein>
<feature type="binding site" evidence="3">
    <location>
        <position position="154"/>
    </location>
    <ligand>
        <name>a divalent metal cation</name>
        <dbReference type="ChEBI" id="CHEBI:60240"/>
    </ligand>
</feature>
<dbReference type="STRING" id="1073328.SAMN05216294_2994"/>
<evidence type="ECO:0000256" key="1">
    <source>
        <dbReference type="ARBA" id="ARBA00008635"/>
    </source>
</evidence>
<evidence type="ECO:0000256" key="4">
    <source>
        <dbReference type="SAM" id="SignalP"/>
    </source>
</evidence>
<feature type="binding site" evidence="3">
    <location>
        <position position="150"/>
    </location>
    <ligand>
        <name>a divalent metal cation</name>
        <dbReference type="ChEBI" id="CHEBI:60240"/>
    </ligand>
</feature>
<keyword evidence="6" id="KW-1185">Reference proteome</keyword>
<dbReference type="OrthoDB" id="119432at2"/>
<feature type="chain" id="PRO_5011467504" evidence="4">
    <location>
        <begin position="25"/>
        <end position="175"/>
    </location>
</feature>
<organism evidence="5 6">
    <name type="scientific">Flagellimonas zhangzhouensis</name>
    <dbReference type="NCBI Taxonomy" id="1073328"/>
    <lineage>
        <taxon>Bacteria</taxon>
        <taxon>Pseudomonadati</taxon>
        <taxon>Bacteroidota</taxon>
        <taxon>Flavobacteriia</taxon>
        <taxon>Flavobacteriales</taxon>
        <taxon>Flavobacteriaceae</taxon>
        <taxon>Flagellimonas</taxon>
    </lineage>
</organism>
<feature type="binding site" evidence="3">
    <location>
        <position position="68"/>
    </location>
    <ligand>
        <name>a divalent metal cation</name>
        <dbReference type="ChEBI" id="CHEBI:60240"/>
    </ligand>
</feature>
<dbReference type="GO" id="GO:0046872">
    <property type="term" value="F:metal ion binding"/>
    <property type="evidence" value="ECO:0007669"/>
    <property type="project" value="UniProtKB-KW"/>
</dbReference>
<reference evidence="6" key="1">
    <citation type="submission" date="2016-10" db="EMBL/GenBank/DDBJ databases">
        <authorList>
            <person name="Varghese N."/>
            <person name="Submissions S."/>
        </authorList>
    </citation>
    <scope>NUCLEOTIDE SEQUENCE [LARGE SCALE GENOMIC DNA]</scope>
    <source>
        <strain evidence="6">DSM 25030</strain>
    </source>
</reference>
<dbReference type="AlphaFoldDB" id="A0A1H2YD31"/>
<accession>A0A1H2YD31</accession>
<name>A0A1H2YD31_9FLAO</name>
<keyword evidence="4" id="KW-0732">Signal</keyword>
<gene>
    <name evidence="5" type="ORF">SAMN04487892_3027</name>
</gene>
<keyword evidence="2 3" id="KW-0479">Metal-binding</keyword>
<dbReference type="Gene3D" id="1.20.120.450">
    <property type="entry name" value="dinb family like domain"/>
    <property type="match status" value="1"/>
</dbReference>
<dbReference type="InterPro" id="IPR007837">
    <property type="entry name" value="DinB"/>
</dbReference>